<dbReference type="SUPFAM" id="SSF52540">
    <property type="entry name" value="P-loop containing nucleoside triphosphate hydrolases"/>
    <property type="match status" value="1"/>
</dbReference>
<evidence type="ECO:0000313" key="1">
    <source>
        <dbReference type="EMBL" id="PMB83141.1"/>
    </source>
</evidence>
<proteinExistence type="predicted"/>
<reference evidence="1 2" key="1">
    <citation type="submission" date="2017-09" db="EMBL/GenBank/DDBJ databases">
        <title>Bacterial strain isolated from the female urinary microbiota.</title>
        <authorList>
            <person name="Thomas-White K."/>
            <person name="Kumar N."/>
            <person name="Forster S."/>
            <person name="Putonti C."/>
            <person name="Lawley T."/>
            <person name="Wolfe A.J."/>
        </authorList>
    </citation>
    <scope>NUCLEOTIDE SEQUENCE [LARGE SCALE GENOMIC DNA]</scope>
    <source>
        <strain evidence="1 2">UMB0683</strain>
    </source>
</reference>
<comment type="caution">
    <text evidence="1">The sequence shown here is derived from an EMBL/GenBank/DDBJ whole genome shotgun (WGS) entry which is preliminary data.</text>
</comment>
<dbReference type="Proteomes" id="UP000239920">
    <property type="component" value="Unassembled WGS sequence"/>
</dbReference>
<evidence type="ECO:0000313" key="2">
    <source>
        <dbReference type="Proteomes" id="UP000239920"/>
    </source>
</evidence>
<sequence>MALTYQQLLMAVPLVLKAGNVPNIVGDAGIGKSALVSDVADRMGAHLFTTVVSLSEKGDLAIPVPPLTSDSFVETQHYGRLANVQFGYSETLIQIIKDAEAHPTTPIIWFLDEFNRGTVAVQSELMNLVLQRRINALRLPATVMIIIAENPDSTMAGFDDREYAVATADAAIKDRTVRLVMTTSITEWLKWAGKAEINRLVINYLTTYPERLSVLDPDNPDLHPTPRAWERVSRNLDQLLQLPTADQQALAADLFSGDLGTEVGVSFAQFVMAQGNQLNLEAIQTKADSRQNFAGADEATKIRLLCEWVADDQRAPLASAAGATSFIDLLDQVSPDGQFAIAQAAGGQLNRVIQPMYTAAKAESTGPVAKLYRRLAEIATYGDRN</sequence>
<protein>
    <submittedName>
        <fullName evidence="1">ATPase</fullName>
    </submittedName>
</protein>
<dbReference type="OrthoDB" id="40849at2"/>
<organism evidence="1 2">
    <name type="scientific">Limosilactobacillus pontis</name>
    <dbReference type="NCBI Taxonomy" id="35787"/>
    <lineage>
        <taxon>Bacteria</taxon>
        <taxon>Bacillati</taxon>
        <taxon>Bacillota</taxon>
        <taxon>Bacilli</taxon>
        <taxon>Lactobacillales</taxon>
        <taxon>Lactobacillaceae</taxon>
        <taxon>Limosilactobacillus</taxon>
    </lineage>
</organism>
<dbReference type="InterPro" id="IPR027417">
    <property type="entry name" value="P-loop_NTPase"/>
</dbReference>
<dbReference type="RefSeq" id="WP_104688242.1">
    <property type="nucleotide sequence ID" value="NZ_PNFV01000002.1"/>
</dbReference>
<accession>A0A2J6NP90</accession>
<dbReference type="EMBL" id="PNFV01000002">
    <property type="protein sequence ID" value="PMB83141.1"/>
    <property type="molecule type" value="Genomic_DNA"/>
</dbReference>
<gene>
    <name evidence="1" type="ORF">CK797_02540</name>
</gene>
<name>A0A2J6NP90_9LACO</name>
<dbReference type="AlphaFoldDB" id="A0A2J6NP90"/>
<dbReference type="Gene3D" id="3.40.50.300">
    <property type="entry name" value="P-loop containing nucleotide triphosphate hydrolases"/>
    <property type="match status" value="1"/>
</dbReference>